<reference evidence="5" key="1">
    <citation type="submission" date="2020-02" db="EMBL/GenBank/DDBJ databases">
        <authorList>
            <person name="Meier V. D."/>
        </authorList>
    </citation>
    <scope>NUCLEOTIDE SEQUENCE</scope>
    <source>
        <strain evidence="5">AVDCRST_MAG13</strain>
    </source>
</reference>
<keyword evidence="1" id="KW-0378">Hydrolase</keyword>
<feature type="modified residue" description="4-aspartylphosphate" evidence="2">
    <location>
        <position position="54"/>
    </location>
</feature>
<dbReference type="SUPFAM" id="SSF52172">
    <property type="entry name" value="CheY-like"/>
    <property type="match status" value="1"/>
</dbReference>
<dbReference type="PANTHER" id="PTHR43156:SF2">
    <property type="entry name" value="STAGE II SPORULATION PROTEIN E"/>
    <property type="match status" value="1"/>
</dbReference>
<protein>
    <submittedName>
        <fullName evidence="5">Serine phosphatase RsbU, regulator of sigma subunit</fullName>
    </submittedName>
</protein>
<keyword evidence="2" id="KW-0597">Phosphoprotein</keyword>
<accession>A0A6J4SEV8</accession>
<dbReference type="SMART" id="SM00331">
    <property type="entry name" value="PP2C_SIG"/>
    <property type="match status" value="1"/>
</dbReference>
<evidence type="ECO:0000259" key="3">
    <source>
        <dbReference type="PROSITE" id="PS50110"/>
    </source>
</evidence>
<sequence length="778" mass="81363">MKAPAVLLVDDRAENLLALEAVLAPLDARLIRAASGEEALRALLEQDVAAILLDVQMPGMDGFETARLIRGRERSAHTPIIFLTALSQDLEHISRGYDAGAVDYLLKPFDPGVLRAKVRVFCDLERHRDAHRRADDLLAAAFDSAPAGLALVDPRGRVLQANPALRRITGRDGADLRGRFAEALLPADRPRLDDLVAGLSALTAPGTASAPVELHMVDASGGAVPVSVVGAAIADADGTPGTIVLQVTDLRERVRAREAQERLGAERRARAEAEGLVRRLEAVGAITDDLDRLAVAELVPELCSRLVKVLGLAGAAVVVLGEDGRVALSAEHGVGADPALLEAAAASGGTPRSLPPGHAARALRVEDRVLGALAVARPDAAEPGEDAVLGHVAERVALIVERAGLHERERLIAATLQQDLLPDALPDVAGLGITAYFASGSQGAAIGGDWYDALALPGGRLGIVVGDVAGRGVAAAARMGELRSVARAYAIEGHGPAALARRMNGYHVAMGADTMTTLFFAVVEPDLERLRFVSAGHVPPLLVPGSGVDPHFLDAAGPPLGVLEVCRFEERSVAFGAGSALLAYTDGLVERRGEVLDVGLARLRDAVAALGPADPATTRDAVLAACDGGSSDDDVTAVVVRAQPHLGRVASFVLTPEPDTLLSLRRLLRRWLAEAGADGRESLELTMAANEAMQNAIEHGNAFADAPITVQLRQTGELVEIEVRDLGHDDLRRPDPDRGRGVALMRALTDEAEVGLGGPAGGVVRLRRRLARASGLPA</sequence>
<dbReference type="SMART" id="SM00448">
    <property type="entry name" value="REC"/>
    <property type="match status" value="1"/>
</dbReference>
<feature type="domain" description="Response regulatory" evidence="3">
    <location>
        <begin position="5"/>
        <end position="122"/>
    </location>
</feature>
<dbReference type="AlphaFoldDB" id="A0A6J4SEV8"/>
<evidence type="ECO:0000256" key="1">
    <source>
        <dbReference type="ARBA" id="ARBA00022801"/>
    </source>
</evidence>
<dbReference type="CDD" id="cd16936">
    <property type="entry name" value="HATPase_RsbW-like"/>
    <property type="match status" value="1"/>
</dbReference>
<dbReference type="PROSITE" id="PS50110">
    <property type="entry name" value="RESPONSE_REGULATORY"/>
    <property type="match status" value="1"/>
</dbReference>
<dbReference type="InterPro" id="IPR011006">
    <property type="entry name" value="CheY-like_superfamily"/>
</dbReference>
<dbReference type="PROSITE" id="PS50112">
    <property type="entry name" value="PAS"/>
    <property type="match status" value="1"/>
</dbReference>
<dbReference type="SUPFAM" id="SSF55874">
    <property type="entry name" value="ATPase domain of HSP90 chaperone/DNA topoisomerase II/histidine kinase"/>
    <property type="match status" value="1"/>
</dbReference>
<dbReference type="Pfam" id="PF07228">
    <property type="entry name" value="SpoIIE"/>
    <property type="match status" value="1"/>
</dbReference>
<dbReference type="Pfam" id="PF13581">
    <property type="entry name" value="HATPase_c_2"/>
    <property type="match status" value="1"/>
</dbReference>
<dbReference type="Gene3D" id="3.60.40.10">
    <property type="entry name" value="PPM-type phosphatase domain"/>
    <property type="match status" value="1"/>
</dbReference>
<gene>
    <name evidence="5" type="ORF">AVDCRST_MAG13-1684</name>
</gene>
<dbReference type="SMART" id="SM00091">
    <property type="entry name" value="PAS"/>
    <property type="match status" value="1"/>
</dbReference>
<dbReference type="InterPro" id="IPR035965">
    <property type="entry name" value="PAS-like_dom_sf"/>
</dbReference>
<dbReference type="PANTHER" id="PTHR43156">
    <property type="entry name" value="STAGE II SPORULATION PROTEIN E-RELATED"/>
    <property type="match status" value="1"/>
</dbReference>
<dbReference type="Gene3D" id="3.30.450.20">
    <property type="entry name" value="PAS domain"/>
    <property type="match status" value="1"/>
</dbReference>
<dbReference type="NCBIfam" id="TIGR00229">
    <property type="entry name" value="sensory_box"/>
    <property type="match status" value="1"/>
</dbReference>
<name>A0A6J4SEV8_9ACTN</name>
<dbReference type="EMBL" id="CADCVO010000264">
    <property type="protein sequence ID" value="CAA9489971.1"/>
    <property type="molecule type" value="Genomic_DNA"/>
</dbReference>
<evidence type="ECO:0000256" key="2">
    <source>
        <dbReference type="PROSITE-ProRule" id="PRU00169"/>
    </source>
</evidence>
<dbReference type="SUPFAM" id="SSF81606">
    <property type="entry name" value="PP2C-like"/>
    <property type="match status" value="1"/>
</dbReference>
<evidence type="ECO:0000259" key="4">
    <source>
        <dbReference type="PROSITE" id="PS50112"/>
    </source>
</evidence>
<dbReference type="InterPro" id="IPR036457">
    <property type="entry name" value="PPM-type-like_dom_sf"/>
</dbReference>
<evidence type="ECO:0000313" key="5">
    <source>
        <dbReference type="EMBL" id="CAA9489971.1"/>
    </source>
</evidence>
<feature type="domain" description="PAS" evidence="4">
    <location>
        <begin position="134"/>
        <end position="196"/>
    </location>
</feature>
<dbReference type="InterPro" id="IPR000014">
    <property type="entry name" value="PAS"/>
</dbReference>
<dbReference type="InterPro" id="IPR052016">
    <property type="entry name" value="Bact_Sigma-Reg"/>
</dbReference>
<dbReference type="GO" id="GO:0016791">
    <property type="term" value="F:phosphatase activity"/>
    <property type="evidence" value="ECO:0007669"/>
    <property type="project" value="TreeGrafter"/>
</dbReference>
<dbReference type="Pfam" id="PF08448">
    <property type="entry name" value="PAS_4"/>
    <property type="match status" value="1"/>
</dbReference>
<dbReference type="InterPro" id="IPR003594">
    <property type="entry name" value="HATPase_dom"/>
</dbReference>
<dbReference type="Gene3D" id="3.40.50.2300">
    <property type="match status" value="1"/>
</dbReference>
<dbReference type="Gene3D" id="3.30.565.10">
    <property type="entry name" value="Histidine kinase-like ATPase, C-terminal domain"/>
    <property type="match status" value="1"/>
</dbReference>
<dbReference type="GO" id="GO:0000160">
    <property type="term" value="P:phosphorelay signal transduction system"/>
    <property type="evidence" value="ECO:0007669"/>
    <property type="project" value="InterPro"/>
</dbReference>
<dbReference type="InterPro" id="IPR001789">
    <property type="entry name" value="Sig_transdc_resp-reg_receiver"/>
</dbReference>
<dbReference type="InterPro" id="IPR001932">
    <property type="entry name" value="PPM-type_phosphatase-like_dom"/>
</dbReference>
<dbReference type="SUPFAM" id="SSF55785">
    <property type="entry name" value="PYP-like sensor domain (PAS domain)"/>
    <property type="match status" value="1"/>
</dbReference>
<dbReference type="InterPro" id="IPR036890">
    <property type="entry name" value="HATPase_C_sf"/>
</dbReference>
<proteinExistence type="predicted"/>
<dbReference type="InterPro" id="IPR013656">
    <property type="entry name" value="PAS_4"/>
</dbReference>
<organism evidence="5">
    <name type="scientific">uncultured Solirubrobacteraceae bacterium</name>
    <dbReference type="NCBI Taxonomy" id="1162706"/>
    <lineage>
        <taxon>Bacteria</taxon>
        <taxon>Bacillati</taxon>
        <taxon>Actinomycetota</taxon>
        <taxon>Thermoleophilia</taxon>
        <taxon>Solirubrobacterales</taxon>
        <taxon>Solirubrobacteraceae</taxon>
        <taxon>environmental samples</taxon>
    </lineage>
</organism>
<dbReference type="Pfam" id="PF00072">
    <property type="entry name" value="Response_reg"/>
    <property type="match status" value="1"/>
</dbReference>
<dbReference type="CDD" id="cd00130">
    <property type="entry name" value="PAS"/>
    <property type="match status" value="1"/>
</dbReference>